<organism evidence="2 3">
    <name type="scientific">Bursaphelenchus okinawaensis</name>
    <dbReference type="NCBI Taxonomy" id="465554"/>
    <lineage>
        <taxon>Eukaryota</taxon>
        <taxon>Metazoa</taxon>
        <taxon>Ecdysozoa</taxon>
        <taxon>Nematoda</taxon>
        <taxon>Chromadorea</taxon>
        <taxon>Rhabditida</taxon>
        <taxon>Tylenchina</taxon>
        <taxon>Tylenchomorpha</taxon>
        <taxon>Aphelenchoidea</taxon>
        <taxon>Aphelenchoididae</taxon>
        <taxon>Bursaphelenchus</taxon>
    </lineage>
</organism>
<dbReference type="AlphaFoldDB" id="A0A811KFE5"/>
<evidence type="ECO:0000256" key="1">
    <source>
        <dbReference type="SAM" id="MobiDB-lite"/>
    </source>
</evidence>
<reference evidence="2" key="1">
    <citation type="submission" date="2020-09" db="EMBL/GenBank/DDBJ databases">
        <authorList>
            <person name="Kikuchi T."/>
        </authorList>
    </citation>
    <scope>NUCLEOTIDE SEQUENCE</scope>
    <source>
        <strain evidence="2">SH1</strain>
    </source>
</reference>
<keyword evidence="3" id="KW-1185">Reference proteome</keyword>
<feature type="region of interest" description="Disordered" evidence="1">
    <location>
        <begin position="673"/>
        <end position="705"/>
    </location>
</feature>
<protein>
    <recommendedName>
        <fullName evidence="4">PH domain-containing protein</fullName>
    </recommendedName>
</protein>
<dbReference type="InterPro" id="IPR011993">
    <property type="entry name" value="PH-like_dom_sf"/>
</dbReference>
<dbReference type="GO" id="GO:0019901">
    <property type="term" value="F:protein kinase binding"/>
    <property type="evidence" value="ECO:0007669"/>
    <property type="project" value="InterPro"/>
</dbReference>
<feature type="region of interest" description="Disordered" evidence="1">
    <location>
        <begin position="743"/>
        <end position="773"/>
    </location>
</feature>
<evidence type="ECO:0008006" key="4">
    <source>
        <dbReference type="Google" id="ProtNLM"/>
    </source>
</evidence>
<feature type="region of interest" description="Disordered" evidence="1">
    <location>
        <begin position="430"/>
        <end position="449"/>
    </location>
</feature>
<evidence type="ECO:0000313" key="3">
    <source>
        <dbReference type="Proteomes" id="UP000614601"/>
    </source>
</evidence>
<feature type="compositionally biased region" description="Low complexity" evidence="1">
    <location>
        <begin position="283"/>
        <end position="294"/>
    </location>
</feature>
<dbReference type="OrthoDB" id="5827634at2759"/>
<dbReference type="PANTHER" id="PTHR21636:SF2">
    <property type="entry name" value="PROTEIN DOK-7"/>
    <property type="match status" value="1"/>
</dbReference>
<dbReference type="Proteomes" id="UP000614601">
    <property type="component" value="Unassembled WGS sequence"/>
</dbReference>
<feature type="region of interest" description="Disordered" evidence="1">
    <location>
        <begin position="547"/>
        <end position="612"/>
    </location>
</feature>
<sequence length="792" mass="88146">MLCNFFQSRQNAVLFDGGLRIESPGRVLYKNKWQSRYIVCQRRNGAEAPLIGLFKNDKTREKGQHLELFYMQNYIGYEYGFKAGRTTKTLALIMENRILILSFWSGECMVLWKEWLRDICGRSFIFCMHVNHMSRTATLQLVGNEVRIHLTKTMLTVVQSSPPQQIVCLSLRSLGKVECSEGELSFEASVRTWLKPHSFSFTGDHTAQIHRTLRLLLKPDQFVHPINPSDSIHTNPSVLQAHPSHMNLPHGTSHAHSHSSRARPVDFITNSMPMLAQLPRSNTPTIATTPAQTLPLPPRRNYATDRAGSLVHHYVNTGPTELTPEEMAILQAQQQAQSQSLTSLMQQTSMASALTTMPSELETFDDTDHQYFNVHPLDASGILTSMSNNGSAGRAGSIQSMHPSLNFVHRRQNSQTPSGHMIQPVIREDDPASADNSSLSNEESHASEKVYATAETVQTSVSQENLVSSSMFMPPKTSNTPAANTLGLVRPNINIPLLSRNADVSIRRSLKKKLLDAVSGSFEQYDGDNTTKGYADEDSETFARVFDNIPTSETSPNSTTHHRRFDHSVSSSARLETALQRRQQNLREREKRRSVTSVSSNDSSSGSAYQTVPVKTSSAKVMPYSVTPTESINTLITNTVSDDRASFNTAIYTGRSHQGSIIGYDKGTTALPEVEEHSRTESVQSKLSTPPHSRGISTVSLPSQPHLLKQASLSRMSKFDEEYDTGSQISIQSELNDRIVFERGRTRASGRSANKNRTADSREQKQPASSLNYVSIDPSSTAAFLQKYKKKK</sequence>
<dbReference type="GO" id="GO:0007528">
    <property type="term" value="P:neuromuscular junction development"/>
    <property type="evidence" value="ECO:0007669"/>
    <property type="project" value="TreeGrafter"/>
</dbReference>
<dbReference type="PANTHER" id="PTHR21636">
    <property type="entry name" value="PROTEIN DOK-7"/>
    <property type="match status" value="1"/>
</dbReference>
<name>A0A811KFE5_9BILA</name>
<gene>
    <name evidence="2" type="ORF">BOKJ2_LOCUS5612</name>
</gene>
<feature type="region of interest" description="Disordered" evidence="1">
    <location>
        <begin position="280"/>
        <end position="300"/>
    </location>
</feature>
<proteinExistence type="predicted"/>
<accession>A0A811KFE5</accession>
<dbReference type="EMBL" id="CAJFDH010000003">
    <property type="protein sequence ID" value="CAD5214476.1"/>
    <property type="molecule type" value="Genomic_DNA"/>
</dbReference>
<evidence type="ECO:0000313" key="2">
    <source>
        <dbReference type="EMBL" id="CAD5214476.1"/>
    </source>
</evidence>
<dbReference type="Gene3D" id="2.30.29.30">
    <property type="entry name" value="Pleckstrin-homology domain (PH domain)/Phosphotyrosine-binding domain (PTB)"/>
    <property type="match status" value="1"/>
</dbReference>
<feature type="compositionally biased region" description="Polar residues" evidence="1">
    <location>
        <begin position="549"/>
        <end position="559"/>
    </location>
</feature>
<feature type="compositionally biased region" description="Polar residues" evidence="1">
    <location>
        <begin position="681"/>
        <end position="703"/>
    </location>
</feature>
<dbReference type="InterPro" id="IPR037746">
    <property type="entry name" value="Dok-7"/>
</dbReference>
<dbReference type="EMBL" id="CAJFCW020000003">
    <property type="protein sequence ID" value="CAG9102802.1"/>
    <property type="molecule type" value="Genomic_DNA"/>
</dbReference>
<feature type="compositionally biased region" description="Low complexity" evidence="1">
    <location>
        <begin position="595"/>
        <end position="607"/>
    </location>
</feature>
<dbReference type="Proteomes" id="UP000783686">
    <property type="component" value="Unassembled WGS sequence"/>
</dbReference>
<comment type="caution">
    <text evidence="2">The sequence shown here is derived from an EMBL/GenBank/DDBJ whole genome shotgun (WGS) entry which is preliminary data.</text>
</comment>